<keyword evidence="3" id="KW-1185">Reference proteome</keyword>
<organism evidence="2 3">
    <name type="scientific">Ancylostoma caninum</name>
    <name type="common">Dog hookworm</name>
    <dbReference type="NCBI Taxonomy" id="29170"/>
    <lineage>
        <taxon>Eukaryota</taxon>
        <taxon>Metazoa</taxon>
        <taxon>Ecdysozoa</taxon>
        <taxon>Nematoda</taxon>
        <taxon>Chromadorea</taxon>
        <taxon>Rhabditida</taxon>
        <taxon>Rhabditina</taxon>
        <taxon>Rhabditomorpha</taxon>
        <taxon>Strongyloidea</taxon>
        <taxon>Ancylostomatidae</taxon>
        <taxon>Ancylostomatinae</taxon>
        <taxon>Ancylostoma</taxon>
    </lineage>
</organism>
<sequence length="128" mass="13961">MDDDNLFGGDLSESSSDDEIAPDSSKAPPQQLSVVKEERVVVKEEREEQPKPKVTFSLADEEESNDGMSILSGLGDTGALNMPVSKATKRKKEKDVRFAPDVAQMDKPSTSQPKPPESTVPKTENEEV</sequence>
<dbReference type="STRING" id="29170.A0A368F9B3"/>
<proteinExistence type="predicted"/>
<gene>
    <name evidence="2" type="ORF">ANCCAN_25603</name>
</gene>
<dbReference type="AlphaFoldDB" id="A0A368F9B3"/>
<comment type="caution">
    <text evidence="2">The sequence shown here is derived from an EMBL/GenBank/DDBJ whole genome shotgun (WGS) entry which is preliminary data.</text>
</comment>
<name>A0A368F9B3_ANCCA</name>
<feature type="region of interest" description="Disordered" evidence="1">
    <location>
        <begin position="1"/>
        <end position="128"/>
    </location>
</feature>
<feature type="compositionally biased region" description="Basic and acidic residues" evidence="1">
    <location>
        <begin position="35"/>
        <end position="51"/>
    </location>
</feature>
<protein>
    <submittedName>
        <fullName evidence="2">Uncharacterized protein</fullName>
    </submittedName>
</protein>
<evidence type="ECO:0000313" key="3">
    <source>
        <dbReference type="Proteomes" id="UP000252519"/>
    </source>
</evidence>
<reference evidence="2 3" key="1">
    <citation type="submission" date="2014-10" db="EMBL/GenBank/DDBJ databases">
        <title>Draft genome of the hookworm Ancylostoma caninum.</title>
        <authorList>
            <person name="Mitreva M."/>
        </authorList>
    </citation>
    <scope>NUCLEOTIDE SEQUENCE [LARGE SCALE GENOMIC DNA]</scope>
    <source>
        <strain evidence="2 3">Baltimore</strain>
    </source>
</reference>
<dbReference type="OrthoDB" id="28335at2759"/>
<dbReference type="EMBL" id="JOJR01002427">
    <property type="protein sequence ID" value="RCN28652.1"/>
    <property type="molecule type" value="Genomic_DNA"/>
</dbReference>
<evidence type="ECO:0000313" key="2">
    <source>
        <dbReference type="EMBL" id="RCN28652.1"/>
    </source>
</evidence>
<evidence type="ECO:0000256" key="1">
    <source>
        <dbReference type="SAM" id="MobiDB-lite"/>
    </source>
</evidence>
<accession>A0A368F9B3</accession>
<dbReference type="Proteomes" id="UP000252519">
    <property type="component" value="Unassembled WGS sequence"/>
</dbReference>